<dbReference type="PROSITE" id="PS50188">
    <property type="entry name" value="B302_SPRY"/>
    <property type="match status" value="1"/>
</dbReference>
<evidence type="ECO:0000259" key="1">
    <source>
        <dbReference type="PROSITE" id="PS50188"/>
    </source>
</evidence>
<dbReference type="EMBL" id="JBICBT010000069">
    <property type="protein sequence ID" value="KAL3124547.1"/>
    <property type="molecule type" value="Genomic_DNA"/>
</dbReference>
<dbReference type="InterPro" id="IPR001870">
    <property type="entry name" value="B30.2/SPRY"/>
</dbReference>
<dbReference type="SUPFAM" id="SSF49899">
    <property type="entry name" value="Concanavalin A-like lectins/glucanases"/>
    <property type="match status" value="1"/>
</dbReference>
<proteinExistence type="predicted"/>
<feature type="domain" description="B30.2/SPRY" evidence="1">
    <location>
        <begin position="1"/>
        <end position="103"/>
    </location>
</feature>
<evidence type="ECO:0000313" key="3">
    <source>
        <dbReference type="Proteomes" id="UP001620626"/>
    </source>
</evidence>
<dbReference type="CDD" id="cd12885">
    <property type="entry name" value="SPRY_RanBP_like"/>
    <property type="match status" value="1"/>
</dbReference>
<reference evidence="2 3" key="1">
    <citation type="submission" date="2024-10" db="EMBL/GenBank/DDBJ databases">
        <authorList>
            <person name="Kim D."/>
        </authorList>
    </citation>
    <scope>NUCLEOTIDE SEQUENCE [LARGE SCALE GENOMIC DNA]</scope>
    <source>
        <strain evidence="2">BH-2024</strain>
    </source>
</reference>
<protein>
    <recommendedName>
        <fullName evidence="1">B30.2/SPRY domain-containing protein</fullName>
    </recommendedName>
</protein>
<dbReference type="InterPro" id="IPR013320">
    <property type="entry name" value="ConA-like_dom_sf"/>
</dbReference>
<dbReference type="Gene3D" id="2.60.120.920">
    <property type="match status" value="1"/>
</dbReference>
<dbReference type="Pfam" id="PF00622">
    <property type="entry name" value="SPRY"/>
    <property type="match status" value="1"/>
</dbReference>
<comment type="caution">
    <text evidence="2">The sequence shown here is derived from an EMBL/GenBank/DDBJ whole genome shotgun (WGS) entry which is preliminary data.</text>
</comment>
<dbReference type="InterPro" id="IPR003877">
    <property type="entry name" value="SPRY_dom"/>
</dbReference>
<dbReference type="InterPro" id="IPR043136">
    <property type="entry name" value="B30.2/SPRY_sf"/>
</dbReference>
<dbReference type="AlphaFoldDB" id="A0ABD2MAK5"/>
<organism evidence="2 3">
    <name type="scientific">Heterodera trifolii</name>
    <dbReference type="NCBI Taxonomy" id="157864"/>
    <lineage>
        <taxon>Eukaryota</taxon>
        <taxon>Metazoa</taxon>
        <taxon>Ecdysozoa</taxon>
        <taxon>Nematoda</taxon>
        <taxon>Chromadorea</taxon>
        <taxon>Rhabditida</taxon>
        <taxon>Tylenchina</taxon>
        <taxon>Tylenchomorpha</taxon>
        <taxon>Tylenchoidea</taxon>
        <taxon>Heteroderidae</taxon>
        <taxon>Heteroderinae</taxon>
        <taxon>Heterodera</taxon>
    </lineage>
</organism>
<keyword evidence="3" id="KW-1185">Reference proteome</keyword>
<accession>A0ABD2MAK5</accession>
<name>A0ABD2MAK5_9BILA</name>
<gene>
    <name evidence="2" type="ORF">niasHT_000833</name>
</gene>
<evidence type="ECO:0000313" key="2">
    <source>
        <dbReference type="EMBL" id="KAL3124547.1"/>
    </source>
</evidence>
<dbReference type="InterPro" id="IPR044736">
    <property type="entry name" value="Gid1/RanBPM/SPLA_SPRY"/>
</dbReference>
<sequence>MPLYIPLGYGRVSYGYTNYGNIEIKNANGNQTSIWANVRPFRVGDVVGCGLNWATRQVFFTKNGQRLNITNLYVDEETADLYPTVTLSEHSDAVKANFGPNFKYDLSK</sequence>
<dbReference type="Proteomes" id="UP001620626">
    <property type="component" value="Unassembled WGS sequence"/>
</dbReference>